<evidence type="ECO:0000313" key="4">
    <source>
        <dbReference type="EMBL" id="MSS65054.1"/>
    </source>
</evidence>
<dbReference type="Proteomes" id="UP000482209">
    <property type="component" value="Unassembled WGS sequence"/>
</dbReference>
<evidence type="ECO:0000256" key="1">
    <source>
        <dbReference type="SAM" id="Coils"/>
    </source>
</evidence>
<protein>
    <submittedName>
        <fullName evidence="4">Uncharacterized protein</fullName>
    </submittedName>
</protein>
<dbReference type="RefSeq" id="WP_154520394.1">
    <property type="nucleotide sequence ID" value="NZ_VUMT01000065.1"/>
</dbReference>
<feature type="compositionally biased region" description="Gly residues" evidence="2">
    <location>
        <begin position="210"/>
        <end position="225"/>
    </location>
</feature>
<reference evidence="4 5" key="1">
    <citation type="submission" date="2019-08" db="EMBL/GenBank/DDBJ databases">
        <title>In-depth cultivation of the pig gut microbiome towards novel bacterial diversity and tailored functional studies.</title>
        <authorList>
            <person name="Wylensek D."/>
            <person name="Hitch T.C.A."/>
            <person name="Clavel T."/>
        </authorList>
    </citation>
    <scope>NUCLEOTIDE SEQUENCE [LARGE SCALE GENOMIC DNA]</scope>
    <source>
        <strain evidence="4 5">WCA-693-APC-MOT-I</strain>
    </source>
</reference>
<feature type="transmembrane region" description="Helical" evidence="3">
    <location>
        <begin position="54"/>
        <end position="73"/>
    </location>
</feature>
<name>A0A6L5Y2A6_9FIRM</name>
<evidence type="ECO:0000313" key="5">
    <source>
        <dbReference type="Proteomes" id="UP000482209"/>
    </source>
</evidence>
<keyword evidence="5" id="KW-1185">Reference proteome</keyword>
<keyword evidence="3" id="KW-0472">Membrane</keyword>
<keyword evidence="1" id="KW-0175">Coiled coil</keyword>
<comment type="caution">
    <text evidence="4">The sequence shown here is derived from an EMBL/GenBank/DDBJ whole genome shotgun (WGS) entry which is preliminary data.</text>
</comment>
<organism evidence="4 5">
    <name type="scientific">Velocimicrobium porci</name>
    <dbReference type="NCBI Taxonomy" id="2606634"/>
    <lineage>
        <taxon>Bacteria</taxon>
        <taxon>Bacillati</taxon>
        <taxon>Bacillota</taxon>
        <taxon>Clostridia</taxon>
        <taxon>Lachnospirales</taxon>
        <taxon>Lachnospiraceae</taxon>
        <taxon>Velocimicrobium</taxon>
    </lineage>
</organism>
<keyword evidence="3" id="KW-0812">Transmembrane</keyword>
<evidence type="ECO:0000256" key="3">
    <source>
        <dbReference type="SAM" id="Phobius"/>
    </source>
</evidence>
<evidence type="ECO:0000256" key="2">
    <source>
        <dbReference type="SAM" id="MobiDB-lite"/>
    </source>
</evidence>
<dbReference type="EMBL" id="VUMT01000065">
    <property type="protein sequence ID" value="MSS65054.1"/>
    <property type="molecule type" value="Genomic_DNA"/>
</dbReference>
<keyword evidence="3" id="KW-1133">Transmembrane helix</keyword>
<feature type="region of interest" description="Disordered" evidence="2">
    <location>
        <begin position="168"/>
        <end position="281"/>
    </location>
</feature>
<dbReference type="AlphaFoldDB" id="A0A6L5Y2A6"/>
<sequence>MIDQKGLEERLITSLELIEEEHPMKELQLKDTVQAIRTFGVKEKFPFLFPKKPFFFLIILLILFIVGAVLPSPKKLEAIKNHKIEEQAKQEIKKVEKAYEKVEKVKHLDKELEKQFKKLLEQGKKELKKANSKEEIKKSMDRLKTKIRQELQQLEAGQELEDVMEATFSLPKPDENDKKGEKKESGTGNGKDGQKEGKLNGTKSSNSKGKGNGASQGKNGLGGKKNYGSKNGIEQENTKKENPEKITIPGKKKGKDENLTGKATKGESKQSKGGIGYGYRGESVDYNQVVGEYKQEAYEKLEKNQIPSDMKGVVKEYFDYLETGKKR</sequence>
<feature type="compositionally biased region" description="Low complexity" evidence="2">
    <location>
        <begin position="199"/>
        <end position="209"/>
    </location>
</feature>
<feature type="compositionally biased region" description="Basic and acidic residues" evidence="2">
    <location>
        <begin position="172"/>
        <end position="185"/>
    </location>
</feature>
<accession>A0A6L5Y2A6</accession>
<gene>
    <name evidence="4" type="ORF">FYJ58_14500</name>
</gene>
<proteinExistence type="predicted"/>
<feature type="compositionally biased region" description="Basic and acidic residues" evidence="2">
    <location>
        <begin position="254"/>
        <end position="270"/>
    </location>
</feature>
<feature type="coiled-coil region" evidence="1">
    <location>
        <begin position="81"/>
        <end position="160"/>
    </location>
</feature>